<evidence type="ECO:0000313" key="2">
    <source>
        <dbReference type="Proteomes" id="UP000186406"/>
    </source>
</evidence>
<protein>
    <recommendedName>
        <fullName evidence="3">DUF2092 domain-containing protein</fullName>
    </recommendedName>
</protein>
<dbReference type="InterPro" id="IPR019207">
    <property type="entry name" value="DUF2092"/>
</dbReference>
<reference evidence="1 2" key="1">
    <citation type="submission" date="2016-12" db="EMBL/GenBank/DDBJ databases">
        <authorList>
            <person name="Song W.-J."/>
            <person name="Kurnit D.M."/>
        </authorList>
    </citation>
    <scope>NUCLEOTIDE SEQUENCE [LARGE SCALE GENOMIC DNA]</scope>
    <source>
        <strain evidence="1 2">DSM 19599</strain>
    </source>
</reference>
<dbReference type="OrthoDB" id="116979at2"/>
<dbReference type="Proteomes" id="UP000186406">
    <property type="component" value="Unassembled WGS sequence"/>
</dbReference>
<name>A0A1M7ZAE7_9HYPH</name>
<organism evidence="1 2">
    <name type="scientific">Pseudoxanthobacter soli DSM 19599</name>
    <dbReference type="NCBI Taxonomy" id="1123029"/>
    <lineage>
        <taxon>Bacteria</taxon>
        <taxon>Pseudomonadati</taxon>
        <taxon>Pseudomonadota</taxon>
        <taxon>Alphaproteobacteria</taxon>
        <taxon>Hyphomicrobiales</taxon>
        <taxon>Segnochrobactraceae</taxon>
        <taxon>Pseudoxanthobacter</taxon>
    </lineage>
</organism>
<dbReference type="RefSeq" id="WP_073625902.1">
    <property type="nucleotide sequence ID" value="NZ_FRXO01000001.1"/>
</dbReference>
<dbReference type="Pfam" id="PF09865">
    <property type="entry name" value="DUF2092"/>
    <property type="match status" value="1"/>
</dbReference>
<evidence type="ECO:0008006" key="3">
    <source>
        <dbReference type="Google" id="ProtNLM"/>
    </source>
</evidence>
<sequence>MPTMPAIRTALAAAFASGLRAVRGAVLPLAILSAALVPAVALAQAEEDGPAVISPRDPSEEKADAVLTRMSDFLAAQPGFAFRAASFFDVDTNGDLVKRFVLHDVKLKRPNRVYFRSVFDDGNIMEGWFDGSRFTLVHPLQKTYSVIDISGTVDDLILFLQERFNIRIPLGDVLFSNFMEQHDPFILRTRFLGERTIEGAKVDQVSAELQEADWQIWITGGVQPVPVRFLTTYLRPASRPEYMVTFLDWKFGAGPDSDYAGKIPADFKETDIDE</sequence>
<accession>A0A1M7ZAE7</accession>
<gene>
    <name evidence="1" type="ORF">SAMN02745172_00894</name>
</gene>
<dbReference type="AlphaFoldDB" id="A0A1M7ZAE7"/>
<dbReference type="STRING" id="1123029.SAMN02745172_00894"/>
<evidence type="ECO:0000313" key="1">
    <source>
        <dbReference type="EMBL" id="SHO61782.1"/>
    </source>
</evidence>
<dbReference type="EMBL" id="FRXO01000001">
    <property type="protein sequence ID" value="SHO61782.1"/>
    <property type="molecule type" value="Genomic_DNA"/>
</dbReference>
<proteinExistence type="predicted"/>
<keyword evidence="2" id="KW-1185">Reference proteome</keyword>